<dbReference type="Pfam" id="PF25313">
    <property type="entry name" value="BRWD_AD"/>
    <property type="match status" value="1"/>
</dbReference>
<feature type="region of interest" description="Disordered" evidence="6">
    <location>
        <begin position="1487"/>
        <end position="1818"/>
    </location>
</feature>
<keyword evidence="1 5" id="KW-0853">WD repeat</keyword>
<dbReference type="Gene3D" id="2.130.10.10">
    <property type="entry name" value="YVTN repeat-like/Quinoprotein amine dehydrogenase"/>
    <property type="match status" value="3"/>
</dbReference>
<feature type="compositionally biased region" description="Basic residues" evidence="6">
    <location>
        <begin position="778"/>
        <end position="787"/>
    </location>
</feature>
<organism evidence="8 9">
    <name type="scientific">Saccoglossus kowalevskii</name>
    <name type="common">Acorn worm</name>
    <dbReference type="NCBI Taxonomy" id="10224"/>
    <lineage>
        <taxon>Eukaryota</taxon>
        <taxon>Metazoa</taxon>
        <taxon>Hemichordata</taxon>
        <taxon>Enteropneusta</taxon>
        <taxon>Harrimaniidae</taxon>
        <taxon>Saccoglossus</taxon>
    </lineage>
</organism>
<feature type="compositionally biased region" description="Basic residues" evidence="6">
    <location>
        <begin position="1774"/>
        <end position="1784"/>
    </location>
</feature>
<gene>
    <name evidence="9" type="primary">LOC100375865</name>
</gene>
<evidence type="ECO:0000256" key="3">
    <source>
        <dbReference type="ARBA" id="ARBA00023117"/>
    </source>
</evidence>
<dbReference type="InterPro" id="IPR057451">
    <property type="entry name" value="BRWD/PHIP_AD"/>
</dbReference>
<evidence type="ECO:0000256" key="6">
    <source>
        <dbReference type="SAM" id="MobiDB-lite"/>
    </source>
</evidence>
<feature type="repeat" description="WD" evidence="5">
    <location>
        <begin position="224"/>
        <end position="265"/>
    </location>
</feature>
<dbReference type="PRINTS" id="PR00320">
    <property type="entry name" value="GPROTEINBRPT"/>
</dbReference>
<dbReference type="InterPro" id="IPR052060">
    <property type="entry name" value="Bromo_WD_repeat"/>
</dbReference>
<feature type="compositionally biased region" description="Low complexity" evidence="6">
    <location>
        <begin position="1500"/>
        <end position="1514"/>
    </location>
</feature>
<dbReference type="Gene3D" id="1.20.920.10">
    <property type="entry name" value="Bromodomain-like"/>
    <property type="match status" value="2"/>
</dbReference>
<dbReference type="InterPro" id="IPR019775">
    <property type="entry name" value="WD40_repeat_CS"/>
</dbReference>
<feature type="repeat" description="WD" evidence="5">
    <location>
        <begin position="433"/>
        <end position="467"/>
    </location>
</feature>
<dbReference type="SUPFAM" id="SSF50978">
    <property type="entry name" value="WD40 repeat-like"/>
    <property type="match status" value="1"/>
</dbReference>
<keyword evidence="8" id="KW-1185">Reference proteome</keyword>
<accession>A0ABM0M7H9</accession>
<feature type="compositionally biased region" description="Basic residues" evidence="6">
    <location>
        <begin position="1586"/>
        <end position="1611"/>
    </location>
</feature>
<evidence type="ECO:0000313" key="9">
    <source>
        <dbReference type="RefSeq" id="XP_006815970.1"/>
    </source>
</evidence>
<evidence type="ECO:0000256" key="4">
    <source>
        <dbReference type="PROSITE-ProRule" id="PRU00035"/>
    </source>
</evidence>
<dbReference type="PROSITE" id="PS50294">
    <property type="entry name" value="WD_REPEATS_REGION"/>
    <property type="match status" value="4"/>
</dbReference>
<dbReference type="RefSeq" id="XP_006815970.1">
    <property type="nucleotide sequence ID" value="XM_006815907.1"/>
</dbReference>
<dbReference type="InterPro" id="IPR057452">
    <property type="entry name" value="BRWD/PHIP_N"/>
</dbReference>
<feature type="repeat" description="WD" evidence="5">
    <location>
        <begin position="468"/>
        <end position="510"/>
    </location>
</feature>
<dbReference type="SMART" id="SM00297">
    <property type="entry name" value="BROMO"/>
    <property type="match status" value="2"/>
</dbReference>
<keyword evidence="3 4" id="KW-0103">Bromodomain</keyword>
<sequence length="1839" mass="207713">MPEGDRETEKVSQLESELYFLIAKFLASGPCTKTSEVLTEELERHQLLPGRLDWQGNSHCRTFENLEHSYPHVAKEHLLEICQRLGPILDKEIKPNVTGVQSLLGVGRQSLLRTVHDIRKSEWPASIHSALISGAPLCPPVNLAFIPSVCHVLQGRELSGIARHDHLVPRKFYNKVAMHCRTLGHLSAVYCVLFDRTGTRILTGADDHLVKVWCARDGRLLSTLRGHASEIADIAINYENTLLAAGSTDKVIRVWDLRTTAPVAVLLGHTAMITALQFCPAVKGSVRFLCSTGADATVCFWQWNASTNIFNNRPLKFHERSRAGAQMLCQSFSPGGTFLATGNTDHIIRVYFLSSAGPDRLTELEAHTDRVDSIQFSHSADIRLVSGSRDGTARIWEFRRQEWRNTLLNMATRLPGQREPVSEDSNKIVKYKVTMVAWNTDDSYVITAVNDHTLKVWDSYTGRVLHQLTGHDDEIFVLEPHPTDPRIFLSAGHDGHVILWDLCIGAQIKSFFNLIEGQGHGAVFDCKFSRDGSLFSTTDSHGHLSIFGFGSSDSYQKVPTEQFFHTDYRPLIRDANNFVLDEQTQQAPHLMPPPFLVDVDGNPYAPEYQRLVPGRENCSDGQLVPQIAVTEEGEQEVISEPLQGEVADVQQDMNEDNQAANVLDQMIERMQQEQDVEQPAQPLSPPPRVGLRRAGDIEGVRQPHGGPVSQQASQADLVAWSRRVVVPELHPAISRTDDEKRIRFGDEEFHRFKCEKKKRPGPFGLYRTNSADSSDRSSRKKNKRKQPAHGYRTRTAVGEAVRARRARYDSESNEEENEENGSVDSSDEEGVEWDSSSSSNSDSTSEYSDWTEDVGVNLQPPKRNRKPKRAAPSSGSEAETSKSQQKKKQKSKPKRKTSGGGPVVMRGLHRKQNSGSGSSRNTTTVTTSNPQQSTPRQQPKKSLAALARKPAQSGKGEEVQELSDEFYPPAWITDTIPRRSPLVPQMGDEILYFRQGHECYMNAVKNAKLYEINPKKQPWHKLKLRDQELVKIVGIKYQVGPPTLCCLKLAFIDPDTGVQSGGSFSIKYHDMADVLDFMVLRQTYETSMARNWKPGDRFRAMIDDAWWLGSITNQEPFQEEYPDSMFQCFNVSWDTGEVEKMSPWDMEPIDENNMPDVEGGSTPIHHEELLQMLYVPTDGEWCTEGRDSDCERIIKGIEWLMEKRIAVPFNYPVDLSVYPMYAMVVGYPTNLHDIKTRLENRFYRRRSSLFWEIRLVETNAMTFNEKESQIVKWARMVNNILTSFAKDETCDDIKTVYDEITDGEDLEVVDVNVEEESGEEETTTQVSSLCNLERKRLRDSDDETEELARKRLKMEHPIYDAKAWIDQCKRLLQILFECEDSQPFRHPVDLLEYPDYRDIIDTPMDLTSVKEQFLTGYYENPMELCRDIRLIFNNARNYTPNKKSRIYAMTLRSSAMFEEHIKPIVKDHKSSVKYEERQKKNIYYRFTNRKTVRPQKKSDSVPSTSKTCSSTSSTARKSIHQPSTSASITHGNHSDDDDDTDTENSDSNNDDTEKDDTEEETEEPGPSSKNCVKKESKVKPEETKKITARKTAKPVLKKKTPGPGKATKKSQKKCEVSEDESSEDESEIESTSTTKPLRKPAKKTIKPKSVSRRNNLTNGHAKRYNTRGTKNDEESDSSDSDSKSNKSSSSSSSSSSESSSSGSSSSSSSSSSGSSGGNSSDSENSSDDRTRRKIKQKPCKSASQRNYSKKQTKKSNRNRMNSSDYDDDDDVHAHSPRIRTRNQGKRTVLYRNSESEDSDTHSHKSCNDTSLQDDATVSLSSRGRVRRLTERAKANLLLG</sequence>
<feature type="domain" description="Bromo" evidence="7">
    <location>
        <begin position="1376"/>
        <end position="1446"/>
    </location>
</feature>
<evidence type="ECO:0000256" key="5">
    <source>
        <dbReference type="PROSITE-ProRule" id="PRU00221"/>
    </source>
</evidence>
<feature type="compositionally biased region" description="Acidic residues" evidence="6">
    <location>
        <begin position="1535"/>
        <end position="1563"/>
    </location>
</feature>
<dbReference type="PROSITE" id="PS50082">
    <property type="entry name" value="WD_REPEATS_2"/>
    <property type="match status" value="5"/>
</dbReference>
<dbReference type="GeneID" id="100375865"/>
<evidence type="ECO:0000259" key="7">
    <source>
        <dbReference type="PROSITE" id="PS50014"/>
    </source>
</evidence>
<dbReference type="PROSITE" id="PS50014">
    <property type="entry name" value="BROMODOMAIN_2"/>
    <property type="match status" value="2"/>
</dbReference>
<dbReference type="SUPFAM" id="SSF47370">
    <property type="entry name" value="Bromodomain"/>
    <property type="match status" value="2"/>
</dbReference>
<dbReference type="InterPro" id="IPR001680">
    <property type="entry name" value="WD40_rpt"/>
</dbReference>
<dbReference type="PANTHER" id="PTHR16266:SF17">
    <property type="entry name" value="BRWD3"/>
    <property type="match status" value="1"/>
</dbReference>
<dbReference type="PRINTS" id="PR00503">
    <property type="entry name" value="BROMODOMAIN"/>
</dbReference>
<dbReference type="PROSITE" id="PS00678">
    <property type="entry name" value="WD_REPEATS_1"/>
    <property type="match status" value="2"/>
</dbReference>
<feature type="repeat" description="WD" evidence="5">
    <location>
        <begin position="364"/>
        <end position="406"/>
    </location>
</feature>
<protein>
    <submittedName>
        <fullName evidence="9">PH-interacting protein-like</fullName>
    </submittedName>
</protein>
<feature type="repeat" description="WD" evidence="5">
    <location>
        <begin position="182"/>
        <end position="223"/>
    </location>
</feature>
<dbReference type="InterPro" id="IPR001487">
    <property type="entry name" value="Bromodomain"/>
</dbReference>
<feature type="compositionally biased region" description="Low complexity" evidence="6">
    <location>
        <begin position="1685"/>
        <end position="1723"/>
    </location>
</feature>
<dbReference type="CDD" id="cd00200">
    <property type="entry name" value="WD40"/>
    <property type="match status" value="1"/>
</dbReference>
<name>A0ABM0M7H9_SACKO</name>
<dbReference type="InterPro" id="IPR018359">
    <property type="entry name" value="Bromodomain_CS"/>
</dbReference>
<feature type="compositionally biased region" description="Basic and acidic residues" evidence="6">
    <location>
        <begin position="1572"/>
        <end position="1585"/>
    </location>
</feature>
<feature type="compositionally biased region" description="Low complexity" evidence="6">
    <location>
        <begin position="913"/>
        <end position="935"/>
    </location>
</feature>
<feature type="compositionally biased region" description="Basic residues" evidence="6">
    <location>
        <begin position="884"/>
        <end position="897"/>
    </location>
</feature>
<dbReference type="Proteomes" id="UP000694865">
    <property type="component" value="Unplaced"/>
</dbReference>
<dbReference type="PANTHER" id="PTHR16266">
    <property type="entry name" value="WD REPEAT DOMAIN 9"/>
    <property type="match status" value="1"/>
</dbReference>
<dbReference type="Pfam" id="PF00439">
    <property type="entry name" value="Bromodomain"/>
    <property type="match status" value="2"/>
</dbReference>
<proteinExistence type="predicted"/>
<dbReference type="InterPro" id="IPR036322">
    <property type="entry name" value="WD40_repeat_dom_sf"/>
</dbReference>
<feature type="compositionally biased region" description="Polar residues" evidence="6">
    <location>
        <begin position="1520"/>
        <end position="1531"/>
    </location>
</feature>
<feature type="compositionally biased region" description="Basic residues" evidence="6">
    <location>
        <begin position="1636"/>
        <end position="1651"/>
    </location>
</feature>
<evidence type="ECO:0000256" key="2">
    <source>
        <dbReference type="ARBA" id="ARBA00022737"/>
    </source>
</evidence>
<dbReference type="InterPro" id="IPR015943">
    <property type="entry name" value="WD40/YVTN_repeat-like_dom_sf"/>
</dbReference>
<dbReference type="InterPro" id="IPR020472">
    <property type="entry name" value="WD40_PAC1"/>
</dbReference>
<feature type="compositionally biased region" description="Low complexity" evidence="6">
    <location>
        <begin position="833"/>
        <end position="848"/>
    </location>
</feature>
<evidence type="ECO:0000256" key="1">
    <source>
        <dbReference type="ARBA" id="ARBA00022574"/>
    </source>
</evidence>
<reference evidence="9" key="1">
    <citation type="submission" date="2025-08" db="UniProtKB">
        <authorList>
            <consortium name="RefSeq"/>
        </authorList>
    </citation>
    <scope>IDENTIFICATION</scope>
    <source>
        <tissue evidence="9">Testes</tissue>
    </source>
</reference>
<keyword evidence="2" id="KW-0677">Repeat</keyword>
<feature type="compositionally biased region" description="Basic residues" evidence="6">
    <location>
        <begin position="1747"/>
        <end position="1757"/>
    </location>
</feature>
<feature type="region of interest" description="Disordered" evidence="6">
    <location>
        <begin position="755"/>
        <end position="962"/>
    </location>
</feature>
<dbReference type="Pfam" id="PF25437">
    <property type="entry name" value="BRWD1_N"/>
    <property type="match status" value="1"/>
</dbReference>
<dbReference type="PROSITE" id="PS00633">
    <property type="entry name" value="BROMODOMAIN_1"/>
    <property type="match status" value="1"/>
</dbReference>
<feature type="compositionally biased region" description="Acidic residues" evidence="6">
    <location>
        <begin position="811"/>
        <end position="832"/>
    </location>
</feature>
<feature type="compositionally biased region" description="Acidic residues" evidence="6">
    <location>
        <begin position="1617"/>
        <end position="1628"/>
    </location>
</feature>
<feature type="domain" description="Bromo" evidence="7">
    <location>
        <begin position="1201"/>
        <end position="1271"/>
    </location>
</feature>
<dbReference type="InterPro" id="IPR036427">
    <property type="entry name" value="Bromodomain-like_sf"/>
</dbReference>
<dbReference type="SMART" id="SM00320">
    <property type="entry name" value="WD40"/>
    <property type="match status" value="8"/>
</dbReference>
<evidence type="ECO:0000313" key="8">
    <source>
        <dbReference type="Proteomes" id="UP000694865"/>
    </source>
</evidence>
<dbReference type="Pfam" id="PF00400">
    <property type="entry name" value="WD40"/>
    <property type="match status" value="6"/>
</dbReference>